<organism evidence="1 2">
    <name type="scientific">Raoultella ornithinolytica</name>
    <name type="common">Klebsiella ornithinolytica</name>
    <dbReference type="NCBI Taxonomy" id="54291"/>
    <lineage>
        <taxon>Bacteria</taxon>
        <taxon>Pseudomonadati</taxon>
        <taxon>Pseudomonadota</taxon>
        <taxon>Gammaproteobacteria</taxon>
        <taxon>Enterobacterales</taxon>
        <taxon>Enterobacteriaceae</taxon>
        <taxon>Klebsiella/Raoultella group</taxon>
        <taxon>Raoultella</taxon>
    </lineage>
</organism>
<protein>
    <submittedName>
        <fullName evidence="1">Uncharacterized protein</fullName>
    </submittedName>
</protein>
<evidence type="ECO:0000313" key="1">
    <source>
        <dbReference type="EMBL" id="UXE36431.1"/>
    </source>
</evidence>
<dbReference type="Proteomes" id="UP001064206">
    <property type="component" value="Chromosome"/>
</dbReference>
<evidence type="ECO:0000313" key="2">
    <source>
        <dbReference type="Proteomes" id="UP001064206"/>
    </source>
</evidence>
<name>A0A9Q9MWV5_RAOOR</name>
<gene>
    <name evidence="1" type="ORF">N2J37_17940</name>
</gene>
<accession>A0A9Q9MWV5</accession>
<proteinExistence type="predicted"/>
<dbReference type="RefSeq" id="WP_260990200.1">
    <property type="nucleotide sequence ID" value="NZ_CP104450.1"/>
</dbReference>
<dbReference type="AlphaFoldDB" id="A0A9Q9MWV5"/>
<dbReference type="EMBL" id="CP104450">
    <property type="protein sequence ID" value="UXE36431.1"/>
    <property type="molecule type" value="Genomic_DNA"/>
</dbReference>
<sequence length="193" mass="22060">MIKIKSKVTGLKQSKIYINKEGKKLGSDFQNELITKTRELAVKMQTDLNTSIDRGAVPFTRNALRSWFKKSRTGVSCYIGVLQNQNEYLYDIIVEPKVIDKFVNTSAARLTKEGNISQLRSSIKNNKFKVVTSGGKKRLIDTTKKDTKRKTKRVIGLHESKKRKIIYDFYSEAEKGIRLIISDIQGHFSVKRG</sequence>
<reference evidence="1" key="1">
    <citation type="submission" date="2022-09" db="EMBL/GenBank/DDBJ databases">
        <title>Multidrug resistance Raoultella ornithinolytica Strain MQB_Silv_108.</title>
        <authorList>
            <person name="Quintela-Baluja M."/>
        </authorList>
    </citation>
    <scope>NUCLEOTIDE SEQUENCE</scope>
    <source>
        <strain evidence="1">MQB_Silv_108</strain>
    </source>
</reference>